<dbReference type="PANTHER" id="PTHR43364:SF4">
    <property type="entry name" value="NAD(P)-LINKED OXIDOREDUCTASE SUPERFAMILY PROTEIN"/>
    <property type="match status" value="1"/>
</dbReference>
<gene>
    <name evidence="3" type="ORF">MVEN_02250400</name>
</gene>
<keyword evidence="4" id="KW-1185">Reference proteome</keyword>
<dbReference type="PANTHER" id="PTHR43364">
    <property type="entry name" value="NADH-SPECIFIC METHYLGLYOXAL REDUCTASE-RELATED"/>
    <property type="match status" value="1"/>
</dbReference>
<dbReference type="OrthoDB" id="48988at2759"/>
<dbReference type="GO" id="GO:0016491">
    <property type="term" value="F:oxidoreductase activity"/>
    <property type="evidence" value="ECO:0007669"/>
    <property type="project" value="UniProtKB-KW"/>
</dbReference>
<comment type="caution">
    <text evidence="3">The sequence shown here is derived from an EMBL/GenBank/DDBJ whole genome shotgun (WGS) entry which is preliminary data.</text>
</comment>
<protein>
    <submittedName>
        <fullName evidence="3">Aldo/keto reductase</fullName>
    </submittedName>
</protein>
<feature type="domain" description="NADP-dependent oxidoreductase" evidence="2">
    <location>
        <begin position="2"/>
        <end position="127"/>
    </location>
</feature>
<evidence type="ECO:0000259" key="2">
    <source>
        <dbReference type="Pfam" id="PF00248"/>
    </source>
</evidence>
<dbReference type="SUPFAM" id="SSF51430">
    <property type="entry name" value="NAD(P)-linked oxidoreductase"/>
    <property type="match status" value="1"/>
</dbReference>
<dbReference type="Proteomes" id="UP000620124">
    <property type="component" value="Unassembled WGS sequence"/>
</dbReference>
<proteinExistence type="predicted"/>
<sequence>MQNHYNLLHREEEREMMPSLKHFGVGSIPRSPLARGALTRPVSTATDTPAEKTLCHETDELTSDAYLTLSAGSKDIVNRFVQSSYLTSNHIQILHSVEKVAQKHGAMMAQVSLAWLMAKEGATAPIVAWV</sequence>
<reference evidence="3" key="1">
    <citation type="submission" date="2020-05" db="EMBL/GenBank/DDBJ databases">
        <title>Mycena genomes resolve the evolution of fungal bioluminescence.</title>
        <authorList>
            <person name="Tsai I.J."/>
        </authorList>
    </citation>
    <scope>NUCLEOTIDE SEQUENCE</scope>
    <source>
        <strain evidence="3">CCC161011</strain>
    </source>
</reference>
<dbReference type="Gene3D" id="3.20.20.100">
    <property type="entry name" value="NADP-dependent oxidoreductase domain"/>
    <property type="match status" value="1"/>
</dbReference>
<dbReference type="EMBL" id="JACAZI010000025">
    <property type="protein sequence ID" value="KAF7335002.1"/>
    <property type="molecule type" value="Genomic_DNA"/>
</dbReference>
<dbReference type="AlphaFoldDB" id="A0A8H6X6F2"/>
<dbReference type="InterPro" id="IPR050523">
    <property type="entry name" value="AKR_Detox_Biosynth"/>
</dbReference>
<dbReference type="InterPro" id="IPR036812">
    <property type="entry name" value="NAD(P)_OxRdtase_dom_sf"/>
</dbReference>
<keyword evidence="1" id="KW-0560">Oxidoreductase</keyword>
<evidence type="ECO:0000313" key="4">
    <source>
        <dbReference type="Proteomes" id="UP000620124"/>
    </source>
</evidence>
<evidence type="ECO:0000256" key="1">
    <source>
        <dbReference type="ARBA" id="ARBA00023002"/>
    </source>
</evidence>
<organism evidence="3 4">
    <name type="scientific">Mycena venus</name>
    <dbReference type="NCBI Taxonomy" id="2733690"/>
    <lineage>
        <taxon>Eukaryota</taxon>
        <taxon>Fungi</taxon>
        <taxon>Dikarya</taxon>
        <taxon>Basidiomycota</taxon>
        <taxon>Agaricomycotina</taxon>
        <taxon>Agaricomycetes</taxon>
        <taxon>Agaricomycetidae</taxon>
        <taxon>Agaricales</taxon>
        <taxon>Marasmiineae</taxon>
        <taxon>Mycenaceae</taxon>
        <taxon>Mycena</taxon>
    </lineage>
</organism>
<accession>A0A8H6X6F2</accession>
<name>A0A8H6X6F2_9AGAR</name>
<dbReference type="Pfam" id="PF00248">
    <property type="entry name" value="Aldo_ket_red"/>
    <property type="match status" value="1"/>
</dbReference>
<evidence type="ECO:0000313" key="3">
    <source>
        <dbReference type="EMBL" id="KAF7335002.1"/>
    </source>
</evidence>
<dbReference type="InterPro" id="IPR023210">
    <property type="entry name" value="NADP_OxRdtase_dom"/>
</dbReference>